<evidence type="ECO:0000256" key="1">
    <source>
        <dbReference type="SAM" id="MobiDB-lite"/>
    </source>
</evidence>
<keyword evidence="2" id="KW-1133">Transmembrane helix</keyword>
<name>A0A6V7NNG2_ANACO</name>
<dbReference type="AlphaFoldDB" id="A0A6V7NNG2"/>
<evidence type="ECO:0000313" key="3">
    <source>
        <dbReference type="EMBL" id="CAD1820152.1"/>
    </source>
</evidence>
<keyword evidence="2" id="KW-0472">Membrane</keyword>
<feature type="compositionally biased region" description="Basic and acidic residues" evidence="1">
    <location>
        <begin position="37"/>
        <end position="46"/>
    </location>
</feature>
<keyword evidence="2" id="KW-0812">Transmembrane</keyword>
<feature type="transmembrane region" description="Helical" evidence="2">
    <location>
        <begin position="83"/>
        <end position="106"/>
    </location>
</feature>
<accession>A0A6V7NNG2</accession>
<organism evidence="3">
    <name type="scientific">Ananas comosus var. bracteatus</name>
    <name type="common">red pineapple</name>
    <dbReference type="NCBI Taxonomy" id="296719"/>
    <lineage>
        <taxon>Eukaryota</taxon>
        <taxon>Viridiplantae</taxon>
        <taxon>Streptophyta</taxon>
        <taxon>Embryophyta</taxon>
        <taxon>Tracheophyta</taxon>
        <taxon>Spermatophyta</taxon>
        <taxon>Magnoliopsida</taxon>
        <taxon>Liliopsida</taxon>
        <taxon>Poales</taxon>
        <taxon>Bromeliaceae</taxon>
        <taxon>Bromelioideae</taxon>
        <taxon>Ananas</taxon>
    </lineage>
</organism>
<protein>
    <submittedName>
        <fullName evidence="3">Uncharacterized protein</fullName>
    </submittedName>
</protein>
<proteinExistence type="predicted"/>
<sequence>MLKKKSTIFSLMHFFALEAEQPEELMGCDLDSSADAGRQDGVDGVHGRSSGGSGDDVEGPGSSGFLPESPLPSPSSSPVTPSLSLSLSLFLLFFLLLFLLFVWLALSVRVDGCACLRPPFCPPSRGHLEDSGEPNPKIPRRR</sequence>
<dbReference type="EMBL" id="LR862140">
    <property type="protein sequence ID" value="CAD1820152.1"/>
    <property type="molecule type" value="Genomic_DNA"/>
</dbReference>
<evidence type="ECO:0000256" key="2">
    <source>
        <dbReference type="SAM" id="Phobius"/>
    </source>
</evidence>
<gene>
    <name evidence="3" type="ORF">CB5_LOCUS3363</name>
</gene>
<feature type="region of interest" description="Disordered" evidence="1">
    <location>
        <begin position="28"/>
        <end position="82"/>
    </location>
</feature>
<reference evidence="3" key="1">
    <citation type="submission" date="2020-07" db="EMBL/GenBank/DDBJ databases">
        <authorList>
            <person name="Lin J."/>
        </authorList>
    </citation>
    <scope>NUCLEOTIDE SEQUENCE</scope>
</reference>